<organism evidence="1 2">
    <name type="scientific">Bison bison bison</name>
    <name type="common">North American plains bison</name>
    <dbReference type="NCBI Taxonomy" id="43346"/>
    <lineage>
        <taxon>Eukaryota</taxon>
        <taxon>Metazoa</taxon>
        <taxon>Chordata</taxon>
        <taxon>Craniata</taxon>
        <taxon>Vertebrata</taxon>
        <taxon>Euteleostomi</taxon>
        <taxon>Mammalia</taxon>
        <taxon>Eutheria</taxon>
        <taxon>Laurasiatheria</taxon>
        <taxon>Artiodactyla</taxon>
        <taxon>Ruminantia</taxon>
        <taxon>Pecora</taxon>
        <taxon>Bovidae</taxon>
        <taxon>Bovinae</taxon>
        <taxon>Bison</taxon>
    </lineage>
</organism>
<dbReference type="RefSeq" id="XP_010861447.1">
    <property type="nucleotide sequence ID" value="XM_010863145.1"/>
</dbReference>
<name>A0A6P3JBI6_BISBB</name>
<reference evidence="2" key="1">
    <citation type="submission" date="2025-08" db="UniProtKB">
        <authorList>
            <consortium name="RefSeq"/>
        </authorList>
    </citation>
    <scope>IDENTIFICATION</scope>
    <source>
        <tissue evidence="2">Blood</tissue>
    </source>
</reference>
<accession>A0A6P3JBI6</accession>
<proteinExistence type="predicted"/>
<keyword evidence="1" id="KW-1185">Reference proteome</keyword>
<dbReference type="GeneID" id="105005225"/>
<evidence type="ECO:0000313" key="2">
    <source>
        <dbReference type="RefSeq" id="XP_010861447.1"/>
    </source>
</evidence>
<dbReference type="Proteomes" id="UP000515208">
    <property type="component" value="Unplaced"/>
</dbReference>
<evidence type="ECO:0000313" key="1">
    <source>
        <dbReference type="Proteomes" id="UP000515208"/>
    </source>
</evidence>
<dbReference type="GO" id="GO:0005794">
    <property type="term" value="C:Golgi apparatus"/>
    <property type="evidence" value="ECO:0007669"/>
    <property type="project" value="TreeGrafter"/>
</dbReference>
<dbReference type="InterPro" id="IPR045093">
    <property type="entry name" value="Cullin"/>
</dbReference>
<dbReference type="AlphaFoldDB" id="A0A6P3JBI6"/>
<dbReference type="PANTHER" id="PTHR22771">
    <property type="entry name" value="CULLIN AND GALACTOSE-BINDING DOMAIN-CONTAINING"/>
    <property type="match status" value="1"/>
</dbReference>
<dbReference type="PANTHER" id="PTHR22771:SF3">
    <property type="entry name" value="CULLIN-7"/>
    <property type="match status" value="1"/>
</dbReference>
<protein>
    <submittedName>
        <fullName evidence="2">Cullin-7-like</fullName>
    </submittedName>
</protein>
<dbReference type="KEGG" id="bbis:105005225"/>
<gene>
    <name evidence="2" type="primary">LOC105005225</name>
</gene>
<sequence length="113" mass="12821">MRNLTRCWRAVVEEQVHSFLTSRWRDDDFVPRYCEHFSNLQKASSELFGPRAAFLLALQNGCAGALLKLPFLRAAHVSFLCPLPWDLSPQTLSSPPQSCPPPMFPLSKKHVLV</sequence>